<evidence type="ECO:0000256" key="1">
    <source>
        <dbReference type="ARBA" id="ARBA00002579"/>
    </source>
</evidence>
<keyword evidence="11" id="KW-0131">Cell cycle</keyword>
<dbReference type="STRING" id="490188.SAMN04488068_0936"/>
<accession>A0A1M5LJQ0</accession>
<evidence type="ECO:0000256" key="7">
    <source>
        <dbReference type="ARBA" id="ARBA00022840"/>
    </source>
</evidence>
<evidence type="ECO:0000256" key="9">
    <source>
        <dbReference type="ARBA" id="ARBA00022970"/>
    </source>
</evidence>
<dbReference type="InterPro" id="IPR050086">
    <property type="entry name" value="MetN_ABC_transporter-like"/>
</dbReference>
<dbReference type="Proteomes" id="UP000199758">
    <property type="component" value="Unassembled WGS sequence"/>
</dbReference>
<dbReference type="Pfam" id="PF00005">
    <property type="entry name" value="ABC_tran"/>
    <property type="match status" value="1"/>
</dbReference>
<dbReference type="EMBL" id="FQWZ01000002">
    <property type="protein sequence ID" value="SHG65140.1"/>
    <property type="molecule type" value="Genomic_DNA"/>
</dbReference>
<dbReference type="PROSITE" id="PS00211">
    <property type="entry name" value="ABC_TRANSPORTER_1"/>
    <property type="match status" value="1"/>
</dbReference>
<dbReference type="GO" id="GO:0016887">
    <property type="term" value="F:ATP hydrolysis activity"/>
    <property type="evidence" value="ECO:0007669"/>
    <property type="project" value="InterPro"/>
</dbReference>
<evidence type="ECO:0000256" key="5">
    <source>
        <dbReference type="ARBA" id="ARBA00022475"/>
    </source>
</evidence>
<reference evidence="13 14" key="1">
    <citation type="submission" date="2016-11" db="EMBL/GenBank/DDBJ databases">
        <authorList>
            <person name="Jaros S."/>
            <person name="Januszkiewicz K."/>
            <person name="Wedrychowicz H."/>
        </authorList>
    </citation>
    <scope>NUCLEOTIDE SEQUENCE [LARGE SCALE GENOMIC DNA]</scope>
    <source>
        <strain evidence="13 14">CGMCC 1.7049</strain>
    </source>
</reference>
<dbReference type="GO" id="GO:0005886">
    <property type="term" value="C:plasma membrane"/>
    <property type="evidence" value="ECO:0007669"/>
    <property type="project" value="UniProtKB-SubCell"/>
</dbReference>
<gene>
    <name evidence="11" type="primary">ftsE</name>
    <name evidence="13" type="ORF">SAMN04488068_0936</name>
</gene>
<dbReference type="PROSITE" id="PS50893">
    <property type="entry name" value="ABC_TRANSPORTER_2"/>
    <property type="match status" value="1"/>
</dbReference>
<dbReference type="PANTHER" id="PTHR43166">
    <property type="entry name" value="AMINO ACID IMPORT ATP-BINDING PROTEIN"/>
    <property type="match status" value="1"/>
</dbReference>
<dbReference type="SMART" id="SM00382">
    <property type="entry name" value="AAA"/>
    <property type="match status" value="1"/>
</dbReference>
<evidence type="ECO:0000256" key="3">
    <source>
        <dbReference type="ARBA" id="ARBA00020019"/>
    </source>
</evidence>
<keyword evidence="4" id="KW-0813">Transport</keyword>
<evidence type="ECO:0000259" key="12">
    <source>
        <dbReference type="PROSITE" id="PS50893"/>
    </source>
</evidence>
<keyword evidence="7 11" id="KW-0067">ATP-binding</keyword>
<keyword evidence="5 11" id="KW-1003">Cell membrane</keyword>
<proteinExistence type="inferred from homology"/>
<keyword evidence="11 13" id="KW-0132">Cell division</keyword>
<dbReference type="InterPro" id="IPR003593">
    <property type="entry name" value="AAA+_ATPase"/>
</dbReference>
<protein>
    <recommendedName>
        <fullName evidence="3 11">Cell division ATP-binding protein FtsE</fullName>
    </recommendedName>
</protein>
<evidence type="ECO:0000256" key="8">
    <source>
        <dbReference type="ARBA" id="ARBA00022967"/>
    </source>
</evidence>
<evidence type="ECO:0000256" key="6">
    <source>
        <dbReference type="ARBA" id="ARBA00022741"/>
    </source>
</evidence>
<dbReference type="InterPro" id="IPR017871">
    <property type="entry name" value="ABC_transporter-like_CS"/>
</dbReference>
<dbReference type="GO" id="GO:0006865">
    <property type="term" value="P:amino acid transport"/>
    <property type="evidence" value="ECO:0007669"/>
    <property type="project" value="UniProtKB-KW"/>
</dbReference>
<dbReference type="InterPro" id="IPR003439">
    <property type="entry name" value="ABC_transporter-like_ATP-bd"/>
</dbReference>
<sequence>MSQALVQFSQVFHRYPGGNGDVLKGVDFQLDAGEMVFLTGASGAGKSTLLRLLALLSRANRGQVVVAGNNLAQLKRGQVPLYRQQIGMIFQNFNLLNDRSVFDNVALPLVIRGYSHQDIGRRVRAALDTVGLLHRERARPATLSGGEQQRVGIARAVVTKPLLLLADEPTGNLDPVMAQEVMRLFERFNDVGVSVLVATHAIDLIERMGHRIVHLEDGRVVAGAGMEAASRLSLGVL</sequence>
<dbReference type="PANTHER" id="PTHR43166:SF30">
    <property type="entry name" value="METHIONINE IMPORT ATP-BINDING PROTEIN METN"/>
    <property type="match status" value="1"/>
</dbReference>
<evidence type="ECO:0000313" key="13">
    <source>
        <dbReference type="EMBL" id="SHG65140.1"/>
    </source>
</evidence>
<evidence type="ECO:0000313" key="14">
    <source>
        <dbReference type="Proteomes" id="UP000199758"/>
    </source>
</evidence>
<dbReference type="InterPro" id="IPR027417">
    <property type="entry name" value="P-loop_NTPase"/>
</dbReference>
<dbReference type="OrthoDB" id="9802264at2"/>
<evidence type="ECO:0000256" key="10">
    <source>
        <dbReference type="ARBA" id="ARBA00023136"/>
    </source>
</evidence>
<name>A0A1M5LJQ0_9GAMM</name>
<evidence type="ECO:0000256" key="2">
    <source>
        <dbReference type="ARBA" id="ARBA00005417"/>
    </source>
</evidence>
<dbReference type="GO" id="GO:0005524">
    <property type="term" value="F:ATP binding"/>
    <property type="evidence" value="ECO:0007669"/>
    <property type="project" value="UniProtKB-UniRule"/>
</dbReference>
<feature type="domain" description="ABC transporter" evidence="12">
    <location>
        <begin position="6"/>
        <end position="237"/>
    </location>
</feature>
<evidence type="ECO:0000256" key="11">
    <source>
        <dbReference type="RuleBase" id="RU365094"/>
    </source>
</evidence>
<dbReference type="Gene3D" id="3.40.50.300">
    <property type="entry name" value="P-loop containing nucleotide triphosphate hydrolases"/>
    <property type="match status" value="1"/>
</dbReference>
<comment type="function">
    <text evidence="1">Part of the ABC transporter FtsEX involved in cellular division. Important for assembly or stability of the septal ring.</text>
</comment>
<organism evidence="13 14">
    <name type="scientific">Hydrocarboniphaga daqingensis</name>
    <dbReference type="NCBI Taxonomy" id="490188"/>
    <lineage>
        <taxon>Bacteria</taxon>
        <taxon>Pseudomonadati</taxon>
        <taxon>Pseudomonadota</taxon>
        <taxon>Gammaproteobacteria</taxon>
        <taxon>Nevskiales</taxon>
        <taxon>Nevskiaceae</taxon>
        <taxon>Hydrocarboniphaga</taxon>
    </lineage>
</organism>
<comment type="similarity">
    <text evidence="2 11">Belongs to the ABC transporter superfamily.</text>
</comment>
<dbReference type="AlphaFoldDB" id="A0A1M5LJQ0"/>
<keyword evidence="6 11" id="KW-0547">Nucleotide-binding</keyword>
<comment type="subcellular location">
    <subcellularLocation>
        <location evidence="11">Cell inner membrane</location>
        <topology evidence="11">Peripheral membrane protein</topology>
        <orientation evidence="11">Cytoplasmic side</orientation>
    </subcellularLocation>
</comment>
<dbReference type="InterPro" id="IPR005286">
    <property type="entry name" value="Cell_div_FtsE"/>
</dbReference>
<keyword evidence="10 11" id="KW-0472">Membrane</keyword>
<dbReference type="GO" id="GO:0051301">
    <property type="term" value="P:cell division"/>
    <property type="evidence" value="ECO:0007669"/>
    <property type="project" value="UniProtKB-UniRule"/>
</dbReference>
<dbReference type="SUPFAM" id="SSF52540">
    <property type="entry name" value="P-loop containing nucleoside triphosphate hydrolases"/>
    <property type="match status" value="1"/>
</dbReference>
<dbReference type="FunFam" id="3.40.50.300:FF:000056">
    <property type="entry name" value="Cell division ATP-binding protein FtsE"/>
    <property type="match status" value="1"/>
</dbReference>
<evidence type="ECO:0000256" key="4">
    <source>
        <dbReference type="ARBA" id="ARBA00022448"/>
    </source>
</evidence>
<dbReference type="RefSeq" id="WP_084083156.1">
    <property type="nucleotide sequence ID" value="NZ_FQWZ01000002.1"/>
</dbReference>
<keyword evidence="8" id="KW-1278">Translocase</keyword>
<keyword evidence="9" id="KW-0029">Amino-acid transport</keyword>
<comment type="subunit">
    <text evidence="11">Homodimer. Forms a membrane-associated complex with FtsX.</text>
</comment>
<keyword evidence="14" id="KW-1185">Reference proteome</keyword>
<dbReference type="NCBIfam" id="TIGR02673">
    <property type="entry name" value="FtsE"/>
    <property type="match status" value="1"/>
</dbReference>